<evidence type="ECO:0000313" key="3">
    <source>
        <dbReference type="Proteomes" id="UP000235023"/>
    </source>
</evidence>
<accession>A0A2J5HYJ0</accession>
<feature type="signal peptide" evidence="1">
    <location>
        <begin position="1"/>
        <end position="19"/>
    </location>
</feature>
<dbReference type="OrthoDB" id="4338083at2759"/>
<dbReference type="EMBL" id="KZ559526">
    <property type="protein sequence ID" value="PLN82539.1"/>
    <property type="molecule type" value="Genomic_DNA"/>
</dbReference>
<protein>
    <recommendedName>
        <fullName evidence="4">AA1-like domain-containing protein</fullName>
    </recommendedName>
</protein>
<proteinExistence type="predicted"/>
<reference evidence="3" key="1">
    <citation type="submission" date="2017-12" db="EMBL/GenBank/DDBJ databases">
        <authorList>
            <consortium name="DOE Joint Genome Institute"/>
            <person name="Mondo S.J."/>
            <person name="Kjaerbolling I."/>
            <person name="Vesth T.C."/>
            <person name="Frisvad J.C."/>
            <person name="Nybo J.L."/>
            <person name="Theobald S."/>
            <person name="Kuo A."/>
            <person name="Bowyer P."/>
            <person name="Matsuda Y."/>
            <person name="Lyhne E.K."/>
            <person name="Kogle M.E."/>
            <person name="Clum A."/>
            <person name="Lipzen A."/>
            <person name="Salamov A."/>
            <person name="Ngan C.Y."/>
            <person name="Daum C."/>
            <person name="Chiniquy J."/>
            <person name="Barry K."/>
            <person name="LaButti K."/>
            <person name="Haridas S."/>
            <person name="Simmons B.A."/>
            <person name="Magnuson J.K."/>
            <person name="Mortensen U.H."/>
            <person name="Larsen T.O."/>
            <person name="Grigoriev I.V."/>
            <person name="Baker S.E."/>
            <person name="Andersen M.R."/>
            <person name="Nordberg H.P."/>
            <person name="Cantor M.N."/>
            <person name="Hua S.X."/>
        </authorList>
    </citation>
    <scope>NUCLEOTIDE SEQUENCE [LARGE SCALE GENOMIC DNA]</scope>
    <source>
        <strain evidence="3">IBT 19404</strain>
    </source>
</reference>
<dbReference type="Proteomes" id="UP000235023">
    <property type="component" value="Unassembled WGS sequence"/>
</dbReference>
<keyword evidence="1" id="KW-0732">Signal</keyword>
<keyword evidence="3" id="KW-1185">Reference proteome</keyword>
<name>A0A2J5HYJ0_9EURO</name>
<feature type="chain" id="PRO_5014415263" description="AA1-like domain-containing protein" evidence="1">
    <location>
        <begin position="20"/>
        <end position="150"/>
    </location>
</feature>
<evidence type="ECO:0000256" key="1">
    <source>
        <dbReference type="SAM" id="SignalP"/>
    </source>
</evidence>
<gene>
    <name evidence="2" type="ORF">BDW42DRAFT_192946</name>
</gene>
<organism evidence="2 3">
    <name type="scientific">Aspergillus taichungensis</name>
    <dbReference type="NCBI Taxonomy" id="482145"/>
    <lineage>
        <taxon>Eukaryota</taxon>
        <taxon>Fungi</taxon>
        <taxon>Dikarya</taxon>
        <taxon>Ascomycota</taxon>
        <taxon>Pezizomycotina</taxon>
        <taxon>Eurotiomycetes</taxon>
        <taxon>Eurotiomycetidae</taxon>
        <taxon>Eurotiales</taxon>
        <taxon>Aspergillaceae</taxon>
        <taxon>Aspergillus</taxon>
        <taxon>Aspergillus subgen. Circumdati</taxon>
    </lineage>
</organism>
<evidence type="ECO:0000313" key="2">
    <source>
        <dbReference type="EMBL" id="PLN82539.1"/>
    </source>
</evidence>
<evidence type="ECO:0008006" key="4">
    <source>
        <dbReference type="Google" id="ProtNLM"/>
    </source>
</evidence>
<sequence length="150" mass="16566">MHLNLFYPLLTSLIATTAAHPNPNPTSLTARDSLRPRYWDLRFQKPPCTRNDTANPSLTLYHRSGTTATTCTSLLTDDGPDGTPIDLEAVDSISWKSPDASRRYDLCLFRDGECGDPRGVVAVRGGWEVCYPFEEGWVGWRVVEGGGGCF</sequence>
<dbReference type="AlphaFoldDB" id="A0A2J5HYJ0"/>